<feature type="transmembrane region" description="Helical" evidence="1">
    <location>
        <begin position="128"/>
        <end position="150"/>
    </location>
</feature>
<dbReference type="OrthoDB" id="2535105at2759"/>
<evidence type="ECO:0000259" key="2">
    <source>
        <dbReference type="Pfam" id="PF20152"/>
    </source>
</evidence>
<sequence>MYIWSVSLIPCPNLFWSVVFSATLSQQVFKDSSHSASTSLQKKPYICFVISGMMFLRLLANSAVFSLAFGMTLPVLFVNQWGWLIIVALIISTIVDVAIAAILVVSLRIQTKRAPKRTTALVDKMITWTIETALITSVSSIVIFICFVTMRQNFI</sequence>
<accession>A0A8H6ZI72</accession>
<feature type="transmembrane region" description="Helical" evidence="1">
    <location>
        <begin position="45"/>
        <end position="69"/>
    </location>
</feature>
<dbReference type="EMBL" id="JACAZH010000001">
    <property type="protein sequence ID" value="KAF7377842.1"/>
    <property type="molecule type" value="Genomic_DNA"/>
</dbReference>
<dbReference type="InterPro" id="IPR045339">
    <property type="entry name" value="DUF6534"/>
</dbReference>
<dbReference type="Pfam" id="PF20152">
    <property type="entry name" value="DUF6534"/>
    <property type="match status" value="1"/>
</dbReference>
<protein>
    <recommendedName>
        <fullName evidence="2">DUF6534 domain-containing protein</fullName>
    </recommendedName>
</protein>
<dbReference type="AlphaFoldDB" id="A0A8H6ZI72"/>
<keyword evidence="4" id="KW-1185">Reference proteome</keyword>
<evidence type="ECO:0000313" key="4">
    <source>
        <dbReference type="Proteomes" id="UP000623467"/>
    </source>
</evidence>
<keyword evidence="1" id="KW-0472">Membrane</keyword>
<dbReference type="Proteomes" id="UP000623467">
    <property type="component" value="Unassembled WGS sequence"/>
</dbReference>
<comment type="caution">
    <text evidence="3">The sequence shown here is derived from an EMBL/GenBank/DDBJ whole genome shotgun (WGS) entry which is preliminary data.</text>
</comment>
<gene>
    <name evidence="3" type="ORF">MSAN_00207700</name>
</gene>
<keyword evidence="1" id="KW-0812">Transmembrane</keyword>
<organism evidence="3 4">
    <name type="scientific">Mycena sanguinolenta</name>
    <dbReference type="NCBI Taxonomy" id="230812"/>
    <lineage>
        <taxon>Eukaryota</taxon>
        <taxon>Fungi</taxon>
        <taxon>Dikarya</taxon>
        <taxon>Basidiomycota</taxon>
        <taxon>Agaricomycotina</taxon>
        <taxon>Agaricomycetes</taxon>
        <taxon>Agaricomycetidae</taxon>
        <taxon>Agaricales</taxon>
        <taxon>Marasmiineae</taxon>
        <taxon>Mycenaceae</taxon>
        <taxon>Mycena</taxon>
    </lineage>
</organism>
<evidence type="ECO:0000313" key="3">
    <source>
        <dbReference type="EMBL" id="KAF7377842.1"/>
    </source>
</evidence>
<proteinExistence type="predicted"/>
<feature type="domain" description="DUF6534" evidence="2">
    <location>
        <begin position="92"/>
        <end position="155"/>
    </location>
</feature>
<keyword evidence="1" id="KW-1133">Transmembrane helix</keyword>
<evidence type="ECO:0000256" key="1">
    <source>
        <dbReference type="SAM" id="Phobius"/>
    </source>
</evidence>
<reference evidence="3" key="1">
    <citation type="submission" date="2020-05" db="EMBL/GenBank/DDBJ databases">
        <title>Mycena genomes resolve the evolution of fungal bioluminescence.</title>
        <authorList>
            <person name="Tsai I.J."/>
        </authorList>
    </citation>
    <scope>NUCLEOTIDE SEQUENCE</scope>
    <source>
        <strain evidence="3">160909Yilan</strain>
    </source>
</reference>
<name>A0A8H6ZI72_9AGAR</name>
<feature type="transmembrane region" description="Helical" evidence="1">
    <location>
        <begin position="81"/>
        <end position="107"/>
    </location>
</feature>